<accession>A0ABT8D9U7</accession>
<comment type="caution">
    <text evidence="1">The sequence shown here is derived from an EMBL/GenBank/DDBJ whole genome shotgun (WGS) entry which is preliminary data.</text>
</comment>
<reference evidence="2" key="1">
    <citation type="journal article" date="2019" name="Int. J. Syst. Evol. Microbiol.">
        <title>The Global Catalogue of Microorganisms (GCM) 10K type strain sequencing project: providing services to taxonomists for standard genome sequencing and annotation.</title>
        <authorList>
            <consortium name="The Broad Institute Genomics Platform"/>
            <consortium name="The Broad Institute Genome Sequencing Center for Infectious Disease"/>
            <person name="Wu L."/>
            <person name="Ma J."/>
        </authorList>
    </citation>
    <scope>NUCLEOTIDE SEQUENCE [LARGE SCALE GENOMIC DNA]</scope>
    <source>
        <strain evidence="2">CECT 8482</strain>
    </source>
</reference>
<organism evidence="1 2">
    <name type="scientific">Paracoccus cavernae</name>
    <dbReference type="NCBI Taxonomy" id="1571207"/>
    <lineage>
        <taxon>Bacteria</taxon>
        <taxon>Pseudomonadati</taxon>
        <taxon>Pseudomonadota</taxon>
        <taxon>Alphaproteobacteria</taxon>
        <taxon>Rhodobacterales</taxon>
        <taxon>Paracoccaceae</taxon>
        <taxon>Paracoccus</taxon>
    </lineage>
</organism>
<dbReference type="Proteomes" id="UP001243846">
    <property type="component" value="Unassembled WGS sequence"/>
</dbReference>
<evidence type="ECO:0000313" key="1">
    <source>
        <dbReference type="EMBL" id="MDN3713249.1"/>
    </source>
</evidence>
<sequence>MVRFFLYGSLAAIIGAQFFTAFPEATRNVFALLPLPRALSCGRSARWSSARWVIWSDANTPS</sequence>
<protein>
    <submittedName>
        <fullName evidence="1">Uncharacterized protein</fullName>
    </submittedName>
</protein>
<keyword evidence="2" id="KW-1185">Reference proteome</keyword>
<evidence type="ECO:0000313" key="2">
    <source>
        <dbReference type="Proteomes" id="UP001243846"/>
    </source>
</evidence>
<dbReference type="EMBL" id="JAUFRC010000001">
    <property type="protein sequence ID" value="MDN3713249.1"/>
    <property type="molecule type" value="Genomic_DNA"/>
</dbReference>
<proteinExistence type="predicted"/>
<name>A0ABT8D9U7_9RHOB</name>
<gene>
    <name evidence="1" type="ORF">QWZ10_18730</name>
</gene>